<evidence type="ECO:0000313" key="2">
    <source>
        <dbReference type="EMBL" id="KPM60578.1"/>
    </source>
</evidence>
<dbReference type="AlphaFoldDB" id="A0A0P7CZV4"/>
<reference evidence="3 5" key="2">
    <citation type="submission" date="2018-10" db="EMBL/GenBank/DDBJ databases">
        <title>An outbreak of IMP-63 producing strain in France.</title>
        <authorList>
            <person name="Bour M."/>
            <person name="Liapis E."/>
            <person name="Plesiat P."/>
        </authorList>
    </citation>
    <scope>NUCLEOTIDE SEQUENCE [LARGE SCALE GENOMIC DNA]</scope>
    <source>
        <strain evidence="3 5">12917</strain>
    </source>
</reference>
<name>A0A0P7CZV4_PSEPU</name>
<keyword evidence="1" id="KW-1133">Transmembrane helix</keyword>
<dbReference type="Proteomes" id="UP000050437">
    <property type="component" value="Unassembled WGS sequence"/>
</dbReference>
<protein>
    <submittedName>
        <fullName evidence="2">Uncharacterized protein</fullName>
    </submittedName>
</protein>
<evidence type="ECO:0000256" key="1">
    <source>
        <dbReference type="SAM" id="Phobius"/>
    </source>
</evidence>
<gene>
    <name evidence="3" type="ORF">EFK07_23880</name>
    <name evidence="2" type="ORF">HB13667_21455</name>
</gene>
<accession>A0A0P7CZV4</accession>
<dbReference type="EMBL" id="LKKS01000120">
    <property type="protein sequence ID" value="KPM60578.1"/>
    <property type="molecule type" value="Genomic_DNA"/>
</dbReference>
<feature type="transmembrane region" description="Helical" evidence="1">
    <location>
        <begin position="6"/>
        <end position="32"/>
    </location>
</feature>
<evidence type="ECO:0000313" key="3">
    <source>
        <dbReference type="EMBL" id="RNF83040.1"/>
    </source>
</evidence>
<proteinExistence type="predicted"/>
<comment type="caution">
    <text evidence="2">The sequence shown here is derived from an EMBL/GenBank/DDBJ whole genome shotgun (WGS) entry which is preliminary data.</text>
</comment>
<organism evidence="2 4">
    <name type="scientific">Pseudomonas putida</name>
    <name type="common">Arthrobacter siderocapsulatus</name>
    <dbReference type="NCBI Taxonomy" id="303"/>
    <lineage>
        <taxon>Bacteria</taxon>
        <taxon>Pseudomonadati</taxon>
        <taxon>Pseudomonadota</taxon>
        <taxon>Gammaproteobacteria</taxon>
        <taxon>Pseudomonadales</taxon>
        <taxon>Pseudomonadaceae</taxon>
        <taxon>Pseudomonas</taxon>
    </lineage>
</organism>
<dbReference type="RefSeq" id="WP_054573363.1">
    <property type="nucleotide sequence ID" value="NZ_LKKS01000120.1"/>
</dbReference>
<dbReference type="EMBL" id="RJAI01000065">
    <property type="protein sequence ID" value="RNF83040.1"/>
    <property type="molecule type" value="Genomic_DNA"/>
</dbReference>
<evidence type="ECO:0000313" key="4">
    <source>
        <dbReference type="Proteomes" id="UP000050437"/>
    </source>
</evidence>
<sequence length="123" mass="13879">MTMFEPGLIVLMIFGLGVITLLVLVYVAYACLDRAESLLEKSRYIQGVKEGFFHAGMPGKVLRVCSIAFLLTMPGPYVQRGLANSDEIKRFPRSLRFLLIGLWLALTIEVLAMLAFQAWLYYV</sequence>
<feature type="transmembrane region" description="Helical" evidence="1">
    <location>
        <begin position="97"/>
        <end position="122"/>
    </location>
</feature>
<evidence type="ECO:0000313" key="5">
    <source>
        <dbReference type="Proteomes" id="UP000278162"/>
    </source>
</evidence>
<reference evidence="2 4" key="1">
    <citation type="submission" date="2015-10" db="EMBL/GenBank/DDBJ databases">
        <title>Pseudomonas putida clinical strains.</title>
        <authorList>
            <person name="Molina L."/>
            <person name="Udaondo Z."/>
        </authorList>
    </citation>
    <scope>NUCLEOTIDE SEQUENCE [LARGE SCALE GENOMIC DNA]</scope>
    <source>
        <strain evidence="2 4">HB13667</strain>
    </source>
</reference>
<keyword evidence="1" id="KW-0812">Transmembrane</keyword>
<dbReference type="Proteomes" id="UP000278162">
    <property type="component" value="Unassembled WGS sequence"/>
</dbReference>
<keyword evidence="1" id="KW-0472">Membrane</keyword>